<feature type="region of interest" description="Disordered" evidence="1">
    <location>
        <begin position="268"/>
        <end position="314"/>
    </location>
</feature>
<keyword evidence="2" id="KW-0012">Acyltransferase</keyword>
<evidence type="ECO:0000313" key="2">
    <source>
        <dbReference type="EMBL" id="KAK7435412.1"/>
    </source>
</evidence>
<gene>
    <name evidence="2" type="primary">SAS3_3</name>
    <name evidence="2" type="ORF">VKT23_019674</name>
</gene>
<dbReference type="GO" id="GO:0061733">
    <property type="term" value="F:protein-lysine-acetyltransferase activity"/>
    <property type="evidence" value="ECO:0007669"/>
    <property type="project" value="UniProtKB-EC"/>
</dbReference>
<keyword evidence="3" id="KW-1185">Reference proteome</keyword>
<proteinExistence type="predicted"/>
<dbReference type="Proteomes" id="UP001498398">
    <property type="component" value="Unassembled WGS sequence"/>
</dbReference>
<feature type="compositionally biased region" description="Polar residues" evidence="1">
    <location>
        <begin position="286"/>
        <end position="309"/>
    </location>
</feature>
<dbReference type="EMBL" id="JBANRG010000107">
    <property type="protein sequence ID" value="KAK7435412.1"/>
    <property type="molecule type" value="Genomic_DNA"/>
</dbReference>
<dbReference type="EC" id="2.3.1.48" evidence="2"/>
<protein>
    <submittedName>
        <fullName evidence="2">Histone acetyltransferase</fullName>
        <ecNumber evidence="2">2.3.1.48</ecNumber>
    </submittedName>
</protein>
<feature type="compositionally biased region" description="Low complexity" evidence="1">
    <location>
        <begin position="81"/>
        <end position="95"/>
    </location>
</feature>
<feature type="compositionally biased region" description="Polar residues" evidence="1">
    <location>
        <begin position="1"/>
        <end position="27"/>
    </location>
</feature>
<accession>A0ABR1IPY0</accession>
<feature type="region of interest" description="Disordered" evidence="1">
    <location>
        <begin position="1"/>
        <end position="45"/>
    </location>
</feature>
<evidence type="ECO:0000256" key="1">
    <source>
        <dbReference type="SAM" id="MobiDB-lite"/>
    </source>
</evidence>
<comment type="caution">
    <text evidence="2">The sequence shown here is derived from an EMBL/GenBank/DDBJ whole genome shotgun (WGS) entry which is preliminary data.</text>
</comment>
<sequence length="388" mass="43046">MQSHTTPLLSPQGPNLDQSPTQSSQSQKRTRIDSPTAGSQNKEFAEPFDDLELDAFWLGLSSASEPSAAIATDRHVPEQRAAASAPTNSTAPTAPVQVSDRRGKKWTDHKKDKLFNFVLGPDHDSNFALSKVNKGKLFEKAAQHIGGRDAAAIERQWNSAMDIYKALDAFRRVTGGGGDGDCDIGDREGWDWTDGSFLEQRLADAVQKGRVSSGDLTVKAIQLWETKGWYKLFKGRLQDDPKIHREVAISSANDISPQRHPQYYGHEEAAPRTSRFESFQHAPGATSPNSASPGKSQPTRPMTAAQQHKSSTHDMMSEMTRFLGDRNALDQKRMDIAQARMDLKVKEAEIKAWDSKYAMLIKVRDDPNSTAELKELAEKKLKSMLEDL</sequence>
<name>A0ABR1IPY0_9AGAR</name>
<keyword evidence="2" id="KW-0808">Transferase</keyword>
<reference evidence="2 3" key="1">
    <citation type="submission" date="2024-01" db="EMBL/GenBank/DDBJ databases">
        <title>A draft genome for the cacao thread blight pathogen Marasmiellus scandens.</title>
        <authorList>
            <person name="Baruah I.K."/>
            <person name="Leung J."/>
            <person name="Bukari Y."/>
            <person name="Amoako-Attah I."/>
            <person name="Meinhardt L.W."/>
            <person name="Bailey B.A."/>
            <person name="Cohen S.P."/>
        </authorList>
    </citation>
    <scope>NUCLEOTIDE SEQUENCE [LARGE SCALE GENOMIC DNA]</scope>
    <source>
        <strain evidence="2 3">GH-19</strain>
    </source>
</reference>
<evidence type="ECO:0000313" key="3">
    <source>
        <dbReference type="Proteomes" id="UP001498398"/>
    </source>
</evidence>
<organism evidence="2 3">
    <name type="scientific">Marasmiellus scandens</name>
    <dbReference type="NCBI Taxonomy" id="2682957"/>
    <lineage>
        <taxon>Eukaryota</taxon>
        <taxon>Fungi</taxon>
        <taxon>Dikarya</taxon>
        <taxon>Basidiomycota</taxon>
        <taxon>Agaricomycotina</taxon>
        <taxon>Agaricomycetes</taxon>
        <taxon>Agaricomycetidae</taxon>
        <taxon>Agaricales</taxon>
        <taxon>Marasmiineae</taxon>
        <taxon>Omphalotaceae</taxon>
        <taxon>Marasmiellus</taxon>
    </lineage>
</organism>
<feature type="region of interest" description="Disordered" evidence="1">
    <location>
        <begin position="67"/>
        <end position="105"/>
    </location>
</feature>